<proteinExistence type="predicted"/>
<dbReference type="AlphaFoldDB" id="A0A4U9W220"/>
<reference evidence="2" key="1">
    <citation type="submission" date="2019-05" db="EMBL/GenBank/DDBJ databases">
        <authorList>
            <consortium name="Pathogen Informatics"/>
        </authorList>
    </citation>
    <scope>NUCLEOTIDE SEQUENCE [LARGE SCALE GENOMIC DNA]</scope>
    <source>
        <strain evidence="2">NCTC12965</strain>
    </source>
</reference>
<feature type="domain" description="D-lactate dehydrogenase membrane binding C-terminal" evidence="1">
    <location>
        <begin position="1"/>
        <end position="36"/>
    </location>
</feature>
<sequence length="44" mass="5050">MPRFFTLKGRVDATLNKLPLIPHNLTDNLMQKLSKLALTICRRA</sequence>
<name>A0A4U9W220_SERFO</name>
<evidence type="ECO:0000259" key="1">
    <source>
        <dbReference type="Pfam" id="PF09330"/>
    </source>
</evidence>
<dbReference type="InterPro" id="IPR015409">
    <property type="entry name" value="Lactate_DH_C"/>
</dbReference>
<evidence type="ECO:0000313" key="2">
    <source>
        <dbReference type="EMBL" id="VTR52541.1"/>
    </source>
</evidence>
<dbReference type="Pfam" id="PF09330">
    <property type="entry name" value="Lact-deh-memb"/>
    <property type="match status" value="1"/>
</dbReference>
<dbReference type="EMBL" id="CABEEZ010000126">
    <property type="protein sequence ID" value="VTR52541.1"/>
    <property type="molecule type" value="Genomic_DNA"/>
</dbReference>
<gene>
    <name evidence="2" type="ORF">NCTC12965_06388</name>
</gene>
<protein>
    <submittedName>
        <fullName evidence="2">D-lactate dehydrogenase</fullName>
    </submittedName>
</protein>
<accession>A0A4U9W220</accession>
<organism evidence="2">
    <name type="scientific">Serratia fonticola</name>
    <dbReference type="NCBI Taxonomy" id="47917"/>
    <lineage>
        <taxon>Bacteria</taxon>
        <taxon>Pseudomonadati</taxon>
        <taxon>Pseudomonadota</taxon>
        <taxon>Gammaproteobacteria</taxon>
        <taxon>Enterobacterales</taxon>
        <taxon>Yersiniaceae</taxon>
        <taxon>Serratia</taxon>
    </lineage>
</organism>